<name>A0AAV0V367_HYABA</name>
<dbReference type="InterPro" id="IPR000306">
    <property type="entry name" value="Znf_FYVE"/>
</dbReference>
<dbReference type="InterPro" id="IPR011011">
    <property type="entry name" value="Znf_FYVE_PHD"/>
</dbReference>
<dbReference type="InterPro" id="IPR052727">
    <property type="entry name" value="Rab4/Rab5_effector"/>
</dbReference>
<protein>
    <recommendedName>
        <fullName evidence="6">FYVE-type domain-containing protein</fullName>
    </recommendedName>
</protein>
<evidence type="ECO:0000256" key="2">
    <source>
        <dbReference type="ARBA" id="ARBA00022771"/>
    </source>
</evidence>
<keyword evidence="3" id="KW-0862">Zinc</keyword>
<organism evidence="7 8">
    <name type="scientific">Hyaloperonospora brassicae</name>
    <name type="common">Brassica downy mildew</name>
    <name type="synonym">Peronospora brassicae</name>
    <dbReference type="NCBI Taxonomy" id="162125"/>
    <lineage>
        <taxon>Eukaryota</taxon>
        <taxon>Sar</taxon>
        <taxon>Stramenopiles</taxon>
        <taxon>Oomycota</taxon>
        <taxon>Peronosporomycetes</taxon>
        <taxon>Peronosporales</taxon>
        <taxon>Peronosporaceae</taxon>
        <taxon>Hyaloperonospora</taxon>
    </lineage>
</organism>
<dbReference type="SUPFAM" id="SSF57903">
    <property type="entry name" value="FYVE/PHD zinc finger"/>
    <property type="match status" value="1"/>
</dbReference>
<evidence type="ECO:0000256" key="1">
    <source>
        <dbReference type="ARBA" id="ARBA00022723"/>
    </source>
</evidence>
<dbReference type="AlphaFoldDB" id="A0AAV0V367"/>
<feature type="domain" description="FYVE-type" evidence="6">
    <location>
        <begin position="269"/>
        <end position="340"/>
    </location>
</feature>
<evidence type="ECO:0000256" key="4">
    <source>
        <dbReference type="PROSITE-ProRule" id="PRU00091"/>
    </source>
</evidence>
<gene>
    <name evidence="7" type="ORF">HBR001_LOCUS8977</name>
</gene>
<dbReference type="PROSITE" id="PS50178">
    <property type="entry name" value="ZF_FYVE"/>
    <property type="match status" value="1"/>
</dbReference>
<dbReference type="Proteomes" id="UP001162031">
    <property type="component" value="Unassembled WGS sequence"/>
</dbReference>
<dbReference type="PANTHER" id="PTHR13510:SF44">
    <property type="entry name" value="RABENOSYN-5"/>
    <property type="match status" value="1"/>
</dbReference>
<proteinExistence type="predicted"/>
<reference evidence="7" key="1">
    <citation type="submission" date="2022-12" db="EMBL/GenBank/DDBJ databases">
        <authorList>
            <person name="Webb A."/>
        </authorList>
    </citation>
    <scope>NUCLEOTIDE SEQUENCE</scope>
    <source>
        <strain evidence="7">Hp1</strain>
    </source>
</reference>
<keyword evidence="8" id="KW-1185">Reference proteome</keyword>
<dbReference type="InterPro" id="IPR013083">
    <property type="entry name" value="Znf_RING/FYVE/PHD"/>
</dbReference>
<keyword evidence="2 4" id="KW-0863">Zinc-finger</keyword>
<dbReference type="InterPro" id="IPR023393">
    <property type="entry name" value="START-like_dom_sf"/>
</dbReference>
<evidence type="ECO:0000313" key="7">
    <source>
        <dbReference type="EMBL" id="CAI5742425.1"/>
    </source>
</evidence>
<dbReference type="EMBL" id="CANTFL010001467">
    <property type="protein sequence ID" value="CAI5742425.1"/>
    <property type="molecule type" value="Genomic_DNA"/>
</dbReference>
<keyword evidence="1" id="KW-0479">Metal-binding</keyword>
<dbReference type="Gene3D" id="3.30.40.10">
    <property type="entry name" value="Zinc/RING finger domain, C3HC4 (zinc finger)"/>
    <property type="match status" value="1"/>
</dbReference>
<feature type="compositionally biased region" description="Basic and acidic residues" evidence="5">
    <location>
        <begin position="469"/>
        <end position="478"/>
    </location>
</feature>
<dbReference type="InterPro" id="IPR017455">
    <property type="entry name" value="Znf_FYVE-rel"/>
</dbReference>
<dbReference type="PANTHER" id="PTHR13510">
    <property type="entry name" value="FYVE-FINGER-CONTAINING RAB5 EFFECTOR PROTEIN RABENOSYN-5-RELATED"/>
    <property type="match status" value="1"/>
</dbReference>
<accession>A0AAV0V367</accession>
<comment type="caution">
    <text evidence="7">The sequence shown here is derived from an EMBL/GenBank/DDBJ whole genome shotgun (WGS) entry which is preliminary data.</text>
</comment>
<evidence type="ECO:0000256" key="5">
    <source>
        <dbReference type="SAM" id="MobiDB-lite"/>
    </source>
</evidence>
<feature type="compositionally biased region" description="Polar residues" evidence="5">
    <location>
        <begin position="487"/>
        <end position="496"/>
    </location>
</feature>
<dbReference type="Pfam" id="PF01363">
    <property type="entry name" value="FYVE"/>
    <property type="match status" value="1"/>
</dbReference>
<evidence type="ECO:0000256" key="3">
    <source>
        <dbReference type="ARBA" id="ARBA00022833"/>
    </source>
</evidence>
<feature type="region of interest" description="Disordered" evidence="5">
    <location>
        <begin position="465"/>
        <end position="496"/>
    </location>
</feature>
<sequence>MHNRFPLPDGFFPAIHLTSADVERYEAQMEAIVDNALAEYELHEAKGSYPVYRAPWSLLNKVESLSAIKKETFEDLQTSEARIFGRMNGNYRHFIDFFYAETSAELFTWNQFMFGYATDAAVLKNIYTVASGKQCLYMGIKWTCLNPSQLVKKRDNCYMEYLIYTKDRRGRDVGVRVTLPLDIPECPELPKRFRTKRIRLNTVWISRPADRKSNVTEFFMMSQNNFNGLAVTASYYKRMMNILINMAVFVDSRRILMLGVMARKCWAKSSSRKSCSVCSRKFGATRHRHHCRLCGELICRRCAIVRDAVKDEKPNSAATSNRTFDIVKTKFCVLCVTKMRSCCTNTLIPVLSDKLSIAACEDMDFDTSCNSVVTETETESEGGRASLFSMSAGTVKGQSLQLSPHTAATVDPDDGMVSFVSKADVDDDQSMTVLADHLRTTHGCIAEEIAEIIDTIDMLPVSSLHSSLRRSESTRNRDADDEDGITGFNNGPSWSPLQFKASPRSIGQCLAEQEELLRLMLSASSLRHLTAAANAQNSEILSKSGCSISSSTQSTESCVSATPFEC</sequence>
<dbReference type="SMART" id="SM00064">
    <property type="entry name" value="FYVE"/>
    <property type="match status" value="1"/>
</dbReference>
<dbReference type="Gene3D" id="3.30.530.20">
    <property type="match status" value="1"/>
</dbReference>
<evidence type="ECO:0000313" key="8">
    <source>
        <dbReference type="Proteomes" id="UP001162031"/>
    </source>
</evidence>
<evidence type="ECO:0000259" key="6">
    <source>
        <dbReference type="PROSITE" id="PS50178"/>
    </source>
</evidence>
<dbReference type="GO" id="GO:0008270">
    <property type="term" value="F:zinc ion binding"/>
    <property type="evidence" value="ECO:0007669"/>
    <property type="project" value="UniProtKB-KW"/>
</dbReference>